<dbReference type="SUPFAM" id="SSF54506">
    <property type="entry name" value="Diaminopimelate epimerase-like"/>
    <property type="match status" value="1"/>
</dbReference>
<dbReference type="Proteomes" id="UP000270616">
    <property type="component" value="Unassembled WGS sequence"/>
</dbReference>
<organism evidence="2 3">
    <name type="scientific">Kocuria soli</name>
    <dbReference type="NCBI Taxonomy" id="2485125"/>
    <lineage>
        <taxon>Bacteria</taxon>
        <taxon>Bacillati</taxon>
        <taxon>Actinomycetota</taxon>
        <taxon>Actinomycetes</taxon>
        <taxon>Micrococcales</taxon>
        <taxon>Micrococcaceae</taxon>
        <taxon>Kocuria</taxon>
    </lineage>
</organism>
<protein>
    <submittedName>
        <fullName evidence="2">PhzF family phenazine biosynthesis protein</fullName>
    </submittedName>
</protein>
<dbReference type="PANTHER" id="PTHR13774:SF32">
    <property type="entry name" value="ANTISENSE-ENHANCING SEQUENCE 1"/>
    <property type="match status" value="1"/>
</dbReference>
<feature type="active site" evidence="1">
    <location>
        <position position="74"/>
    </location>
</feature>
<dbReference type="PANTHER" id="PTHR13774">
    <property type="entry name" value="PHENAZINE BIOSYNTHESIS PROTEIN"/>
    <property type="match status" value="1"/>
</dbReference>
<evidence type="ECO:0000313" key="2">
    <source>
        <dbReference type="EMBL" id="ROZ65778.1"/>
    </source>
</evidence>
<comment type="caution">
    <text evidence="2">The sequence shown here is derived from an EMBL/GenBank/DDBJ whole genome shotgun (WGS) entry which is preliminary data.</text>
</comment>
<dbReference type="AlphaFoldDB" id="A0A3N3ZTY9"/>
<dbReference type="Pfam" id="PF02567">
    <property type="entry name" value="PhzC-PhzF"/>
    <property type="match status" value="1"/>
</dbReference>
<dbReference type="EMBL" id="RKMF01000001">
    <property type="protein sequence ID" value="ROZ65778.1"/>
    <property type="molecule type" value="Genomic_DNA"/>
</dbReference>
<accession>A0A3N3ZTY9</accession>
<reference evidence="2 3" key="1">
    <citation type="submission" date="2018-10" db="EMBL/GenBank/DDBJ databases">
        <title>Kocuria sp. M5W7-7, whole genome shotgun sequence.</title>
        <authorList>
            <person name="Tuo L."/>
        </authorList>
    </citation>
    <scope>NUCLEOTIDE SEQUENCE [LARGE SCALE GENOMIC DNA]</scope>
    <source>
        <strain evidence="2 3">M5W7-7</strain>
    </source>
</reference>
<proteinExistence type="predicted"/>
<gene>
    <name evidence="2" type="ORF">EDL96_01540</name>
</gene>
<evidence type="ECO:0000256" key="1">
    <source>
        <dbReference type="PIRSR" id="PIRSR016184-1"/>
    </source>
</evidence>
<dbReference type="Gene3D" id="3.10.310.10">
    <property type="entry name" value="Diaminopimelate Epimerase, Chain A, domain 1"/>
    <property type="match status" value="2"/>
</dbReference>
<dbReference type="GO" id="GO:0005737">
    <property type="term" value="C:cytoplasm"/>
    <property type="evidence" value="ECO:0007669"/>
    <property type="project" value="TreeGrafter"/>
</dbReference>
<dbReference type="InterPro" id="IPR003719">
    <property type="entry name" value="Phenazine_PhzF-like"/>
</dbReference>
<dbReference type="GO" id="GO:0016853">
    <property type="term" value="F:isomerase activity"/>
    <property type="evidence" value="ECO:0007669"/>
    <property type="project" value="TreeGrafter"/>
</dbReference>
<keyword evidence="3" id="KW-1185">Reference proteome</keyword>
<name>A0A3N3ZTY9_9MICC</name>
<sequence>MVMTDLPHVDLAPDRAPDLAVGHAADLPNVLPHVVVDVFADGPFRGSPIAVVLDADSLETEEMTAIAAWSDFTEVAFVLSPQDPESDYRIRVFSPSTEVRFAGLSTLAACRAWLDHGHQPKVPTQVLQECGAGTVQISVAAEDHLQFTAPPIYDRGGPDHLTVEIAREVLGLDADQIKATTWLDNGPGFLGLLVSDADTVIAMDPNIPELGQLCVGVMGAYPEGGPADFEMRSFAPSMGVAEYPAAAALSASFATWLVPNDIAPASYTVSQGTVLGRSAKVHVQMHGDEVWVGGPVTTRVRGELTLSA</sequence>
<evidence type="ECO:0000313" key="3">
    <source>
        <dbReference type="Proteomes" id="UP000270616"/>
    </source>
</evidence>
<dbReference type="NCBIfam" id="TIGR00654">
    <property type="entry name" value="PhzF_family"/>
    <property type="match status" value="1"/>
</dbReference>
<dbReference type="PIRSF" id="PIRSF016184">
    <property type="entry name" value="PhzC_PhzF"/>
    <property type="match status" value="1"/>
</dbReference>